<evidence type="ECO:0000313" key="3">
    <source>
        <dbReference type="EMBL" id="KAG8222749.1"/>
    </source>
</evidence>
<organism evidence="3 4">
    <name type="scientific">Ladona fulva</name>
    <name type="common">Scarce chaser dragonfly</name>
    <name type="synonym">Libellula fulva</name>
    <dbReference type="NCBI Taxonomy" id="123851"/>
    <lineage>
        <taxon>Eukaryota</taxon>
        <taxon>Metazoa</taxon>
        <taxon>Ecdysozoa</taxon>
        <taxon>Arthropoda</taxon>
        <taxon>Hexapoda</taxon>
        <taxon>Insecta</taxon>
        <taxon>Pterygota</taxon>
        <taxon>Palaeoptera</taxon>
        <taxon>Odonata</taxon>
        <taxon>Epiprocta</taxon>
        <taxon>Anisoptera</taxon>
        <taxon>Libelluloidea</taxon>
        <taxon>Libellulidae</taxon>
        <taxon>Ladona</taxon>
    </lineage>
</organism>
<feature type="region of interest" description="Disordered" evidence="1">
    <location>
        <begin position="116"/>
        <end position="155"/>
    </location>
</feature>
<dbReference type="AlphaFoldDB" id="A0A8K0JV08"/>
<reference evidence="3" key="2">
    <citation type="submission" date="2017-10" db="EMBL/GenBank/DDBJ databases">
        <title>Ladona fulva Genome sequencing and assembly.</title>
        <authorList>
            <person name="Murali S."/>
            <person name="Richards S."/>
            <person name="Bandaranaike D."/>
            <person name="Bellair M."/>
            <person name="Blankenburg K."/>
            <person name="Chao H."/>
            <person name="Dinh H."/>
            <person name="Doddapaneni H."/>
            <person name="Dugan-Rocha S."/>
            <person name="Elkadiri S."/>
            <person name="Gnanaolivu R."/>
            <person name="Hernandez B."/>
            <person name="Skinner E."/>
            <person name="Javaid M."/>
            <person name="Lee S."/>
            <person name="Li M."/>
            <person name="Ming W."/>
            <person name="Munidasa M."/>
            <person name="Muniz J."/>
            <person name="Nguyen L."/>
            <person name="Hughes D."/>
            <person name="Osuji N."/>
            <person name="Pu L.-L."/>
            <person name="Puazo M."/>
            <person name="Qu C."/>
            <person name="Quiroz J."/>
            <person name="Raj R."/>
            <person name="Weissenberger G."/>
            <person name="Xin Y."/>
            <person name="Zou X."/>
            <person name="Han Y."/>
            <person name="Worley K."/>
            <person name="Muzny D."/>
            <person name="Gibbs R."/>
        </authorList>
    </citation>
    <scope>NUCLEOTIDE SEQUENCE</scope>
    <source>
        <strain evidence="3">Sampled in the wild</strain>
    </source>
</reference>
<evidence type="ECO:0000313" key="4">
    <source>
        <dbReference type="Proteomes" id="UP000792457"/>
    </source>
</evidence>
<protein>
    <submittedName>
        <fullName evidence="3">Uncharacterized protein</fullName>
    </submittedName>
</protein>
<evidence type="ECO:0000256" key="2">
    <source>
        <dbReference type="SAM" id="SignalP"/>
    </source>
</evidence>
<reference evidence="3" key="1">
    <citation type="submission" date="2013-04" db="EMBL/GenBank/DDBJ databases">
        <authorList>
            <person name="Qu J."/>
            <person name="Murali S.C."/>
            <person name="Bandaranaike D."/>
            <person name="Bellair M."/>
            <person name="Blankenburg K."/>
            <person name="Chao H."/>
            <person name="Dinh H."/>
            <person name="Doddapaneni H."/>
            <person name="Downs B."/>
            <person name="Dugan-Rocha S."/>
            <person name="Elkadiri S."/>
            <person name="Gnanaolivu R.D."/>
            <person name="Hernandez B."/>
            <person name="Javaid M."/>
            <person name="Jayaseelan J.C."/>
            <person name="Lee S."/>
            <person name="Li M."/>
            <person name="Ming W."/>
            <person name="Munidasa M."/>
            <person name="Muniz J."/>
            <person name="Nguyen L."/>
            <person name="Ongeri F."/>
            <person name="Osuji N."/>
            <person name="Pu L.-L."/>
            <person name="Puazo M."/>
            <person name="Qu C."/>
            <person name="Quiroz J."/>
            <person name="Raj R."/>
            <person name="Weissenberger G."/>
            <person name="Xin Y."/>
            <person name="Zou X."/>
            <person name="Han Y."/>
            <person name="Richards S."/>
            <person name="Worley K."/>
            <person name="Muzny D."/>
            <person name="Gibbs R."/>
        </authorList>
    </citation>
    <scope>NUCLEOTIDE SEQUENCE</scope>
    <source>
        <strain evidence="3">Sampled in the wild</strain>
    </source>
</reference>
<keyword evidence="2" id="KW-0732">Signal</keyword>
<accession>A0A8K0JV08</accession>
<proteinExistence type="predicted"/>
<dbReference type="OrthoDB" id="9936463at2759"/>
<gene>
    <name evidence="3" type="ORF">J437_LFUL008147</name>
</gene>
<feature type="chain" id="PRO_5035471021" evidence="2">
    <location>
        <begin position="25"/>
        <end position="155"/>
    </location>
</feature>
<dbReference type="EMBL" id="KZ308143">
    <property type="protein sequence ID" value="KAG8222749.1"/>
    <property type="molecule type" value="Genomic_DNA"/>
</dbReference>
<feature type="signal peptide" evidence="2">
    <location>
        <begin position="1"/>
        <end position="24"/>
    </location>
</feature>
<name>A0A8K0JV08_LADFU</name>
<evidence type="ECO:0000256" key="1">
    <source>
        <dbReference type="SAM" id="MobiDB-lite"/>
    </source>
</evidence>
<sequence length="155" mass="17752">MKMTPLAVSLFCGFLFGLITFSTASQTNDASIHPTQVHKHMTFDELRSVFHVDHHDKDLDILEIYNLYYIRGKARENRVIKGPRSFHSSGVPTCEREFEKNKTQCRRSYGREPLCAPGGLRKALPPQPKTQRRPILGRGAQDVDRTRQRKQCGRG</sequence>
<keyword evidence="4" id="KW-1185">Reference proteome</keyword>
<dbReference type="Proteomes" id="UP000792457">
    <property type="component" value="Unassembled WGS sequence"/>
</dbReference>
<comment type="caution">
    <text evidence="3">The sequence shown here is derived from an EMBL/GenBank/DDBJ whole genome shotgun (WGS) entry which is preliminary data.</text>
</comment>